<dbReference type="Proteomes" id="UP000012249">
    <property type="component" value="Unassembled WGS sequence"/>
</dbReference>
<accession>N1UBR0</accession>
<organism evidence="1 2">
    <name type="scientific">Leptospira weilii str. Ecochallenge</name>
    <dbReference type="NCBI Taxonomy" id="1049986"/>
    <lineage>
        <taxon>Bacteria</taxon>
        <taxon>Pseudomonadati</taxon>
        <taxon>Spirochaetota</taxon>
        <taxon>Spirochaetia</taxon>
        <taxon>Leptospirales</taxon>
        <taxon>Leptospiraceae</taxon>
        <taxon>Leptospira</taxon>
    </lineage>
</organism>
<dbReference type="EMBL" id="AHMI02000001">
    <property type="protein sequence ID" value="EMY16562.1"/>
    <property type="molecule type" value="Genomic_DNA"/>
</dbReference>
<sequence length="104" mass="11832">MVFKNSLIIGVVVFYLFATSLFSYDPAARFDKNEKPKELEGVGVQEKLGNGLDLSLSFRDETGKLVLLSSFLKKINLFFYLLFITNVRHCATFISTELPMRSKN</sequence>
<proteinExistence type="predicted"/>
<evidence type="ECO:0000313" key="2">
    <source>
        <dbReference type="Proteomes" id="UP000012249"/>
    </source>
</evidence>
<evidence type="ECO:0000313" key="1">
    <source>
        <dbReference type="EMBL" id="EMY16562.1"/>
    </source>
</evidence>
<reference evidence="1 2" key="1">
    <citation type="submission" date="2013-02" db="EMBL/GenBank/DDBJ databases">
        <authorList>
            <person name="Harkins D.M."/>
            <person name="Durkin A.S."/>
            <person name="Brinkac L.M."/>
            <person name="Haft D.H."/>
            <person name="Selengut J.D."/>
            <person name="Sanka R."/>
            <person name="DePew J."/>
            <person name="Purushe J."/>
            <person name="Haake D.A."/>
            <person name="Matsunaga J."/>
            <person name="Vinetz J.M."/>
            <person name="Sutton G.G."/>
            <person name="Nierman W.C."/>
            <person name="Fouts D.E."/>
        </authorList>
    </citation>
    <scope>NUCLEOTIDE SEQUENCE [LARGE SCALE GENOMIC DNA]</scope>
    <source>
        <strain evidence="1 2">Ecochallenge</strain>
    </source>
</reference>
<comment type="caution">
    <text evidence="1">The sequence shown here is derived from an EMBL/GenBank/DDBJ whole genome shotgun (WGS) entry which is preliminary data.</text>
</comment>
<gene>
    <name evidence="1" type="ORF">LEP1GSC043_0809</name>
</gene>
<dbReference type="AlphaFoldDB" id="N1UBR0"/>
<protein>
    <submittedName>
        <fullName evidence="1">Uncharacterized protein</fullName>
    </submittedName>
</protein>
<name>N1UBR0_9LEPT</name>